<gene>
    <name evidence="2" type="ORF">DSM5745_07301</name>
</gene>
<organism evidence="2 3">
    <name type="scientific">Aspergillus mulundensis</name>
    <dbReference type="NCBI Taxonomy" id="1810919"/>
    <lineage>
        <taxon>Eukaryota</taxon>
        <taxon>Fungi</taxon>
        <taxon>Dikarya</taxon>
        <taxon>Ascomycota</taxon>
        <taxon>Pezizomycotina</taxon>
        <taxon>Eurotiomycetes</taxon>
        <taxon>Eurotiomycetidae</taxon>
        <taxon>Eurotiales</taxon>
        <taxon>Aspergillaceae</taxon>
        <taxon>Aspergillus</taxon>
        <taxon>Aspergillus subgen. Nidulantes</taxon>
    </lineage>
</organism>
<dbReference type="RefSeq" id="XP_026602407.1">
    <property type="nucleotide sequence ID" value="XM_026749317.1"/>
</dbReference>
<feature type="compositionally biased region" description="Low complexity" evidence="1">
    <location>
        <begin position="1"/>
        <end position="20"/>
    </location>
</feature>
<feature type="region of interest" description="Disordered" evidence="1">
    <location>
        <begin position="1"/>
        <end position="23"/>
    </location>
</feature>
<accession>A0A3D8RKR7</accession>
<feature type="compositionally biased region" description="Basic and acidic residues" evidence="1">
    <location>
        <begin position="256"/>
        <end position="269"/>
    </location>
</feature>
<reference evidence="2 3" key="1">
    <citation type="journal article" date="2018" name="IMA Fungus">
        <title>IMA Genome-F 9: Draft genome sequence of Annulohypoxylon stygium, Aspergillus mulundensis, Berkeleyomyces basicola (syn. Thielaviopsis basicola), Ceratocystis smalleyi, two Cercospora beticola strains, Coleophoma cylindrospora, Fusarium fracticaudum, Phialophora cf. hyalina, and Morchella septimelata.</title>
        <authorList>
            <person name="Wingfield B.D."/>
            <person name="Bills G.F."/>
            <person name="Dong Y."/>
            <person name="Huang W."/>
            <person name="Nel W.J."/>
            <person name="Swalarsk-Parry B.S."/>
            <person name="Vaghefi N."/>
            <person name="Wilken P.M."/>
            <person name="An Z."/>
            <person name="de Beer Z.W."/>
            <person name="De Vos L."/>
            <person name="Chen L."/>
            <person name="Duong T.A."/>
            <person name="Gao Y."/>
            <person name="Hammerbacher A."/>
            <person name="Kikkert J.R."/>
            <person name="Li Y."/>
            <person name="Li H."/>
            <person name="Li K."/>
            <person name="Li Q."/>
            <person name="Liu X."/>
            <person name="Ma X."/>
            <person name="Naidoo K."/>
            <person name="Pethybridge S.J."/>
            <person name="Sun J."/>
            <person name="Steenkamp E.T."/>
            <person name="van der Nest M.A."/>
            <person name="van Wyk S."/>
            <person name="Wingfield M.J."/>
            <person name="Xiong C."/>
            <person name="Yue Q."/>
            <person name="Zhang X."/>
        </authorList>
    </citation>
    <scope>NUCLEOTIDE SEQUENCE [LARGE SCALE GENOMIC DNA]</scope>
    <source>
        <strain evidence="2 3">DSM 5745</strain>
    </source>
</reference>
<sequence>MATASPRSSSRTETESIPSRKSSARAAKPELRYWGKDAFCFMCRDEADDYTFLIPDDDDNVRRNRLLRDRGLLNFHLHRKSNAIPLCPNCKSRYGNTLDPGLTFYPGDLSFFIRFELHDRVRRAKAKAKASCLDTGKCPRIVPTARQYATCTNKPVGLYTRVFLKSWVGTALVPKDPGVLAPVPWRGAPVAAILRAIRITDCPRSTLRILRDLYFRDDDNMVTEVGAEYRADGVDEEFGLAGVGLDEVGLEGDAEDGLRWTDDSNSIEKGDDDEKDEGDEMPELVFFDRVI</sequence>
<keyword evidence="3" id="KW-1185">Reference proteome</keyword>
<evidence type="ECO:0008006" key="4">
    <source>
        <dbReference type="Google" id="ProtNLM"/>
    </source>
</evidence>
<evidence type="ECO:0000313" key="2">
    <source>
        <dbReference type="EMBL" id="RDW74639.1"/>
    </source>
</evidence>
<dbReference type="STRING" id="1810919.A0A3D8RKR7"/>
<evidence type="ECO:0000313" key="3">
    <source>
        <dbReference type="Proteomes" id="UP000256690"/>
    </source>
</evidence>
<protein>
    <recommendedName>
        <fullName evidence="4">HNH nuclease domain-containing protein</fullName>
    </recommendedName>
</protein>
<feature type="compositionally biased region" description="Acidic residues" evidence="1">
    <location>
        <begin position="270"/>
        <end position="280"/>
    </location>
</feature>
<dbReference type="Proteomes" id="UP000256690">
    <property type="component" value="Unassembled WGS sequence"/>
</dbReference>
<comment type="caution">
    <text evidence="2">The sequence shown here is derived from an EMBL/GenBank/DDBJ whole genome shotgun (WGS) entry which is preliminary data.</text>
</comment>
<name>A0A3D8RKR7_9EURO</name>
<dbReference type="EMBL" id="PVWQ01000008">
    <property type="protein sequence ID" value="RDW74639.1"/>
    <property type="molecule type" value="Genomic_DNA"/>
</dbReference>
<proteinExistence type="predicted"/>
<feature type="region of interest" description="Disordered" evidence="1">
    <location>
        <begin position="253"/>
        <end position="280"/>
    </location>
</feature>
<dbReference type="GeneID" id="38117671"/>
<dbReference type="OrthoDB" id="3800761at2759"/>
<evidence type="ECO:0000256" key="1">
    <source>
        <dbReference type="SAM" id="MobiDB-lite"/>
    </source>
</evidence>
<dbReference type="AlphaFoldDB" id="A0A3D8RKR7"/>